<dbReference type="SUPFAM" id="SSF53901">
    <property type="entry name" value="Thiolase-like"/>
    <property type="match status" value="1"/>
</dbReference>
<dbReference type="EMBL" id="CAADFN010000027">
    <property type="protein sequence ID" value="VFK16920.1"/>
    <property type="molecule type" value="Genomic_DNA"/>
</dbReference>
<protein>
    <submittedName>
        <fullName evidence="4">Beta-ketoacyl synthase, N-terminal domain</fullName>
    </submittedName>
</protein>
<evidence type="ECO:0000256" key="2">
    <source>
        <dbReference type="ARBA" id="ARBA00022553"/>
    </source>
</evidence>
<gene>
    <name evidence="4" type="ORF">BECKLFY1418C_GA0070996_102714</name>
</gene>
<dbReference type="Pfam" id="PF00109">
    <property type="entry name" value="ketoacyl-synt"/>
    <property type="match status" value="1"/>
</dbReference>
<dbReference type="GO" id="GO:0004312">
    <property type="term" value="F:fatty acid synthase activity"/>
    <property type="evidence" value="ECO:0007669"/>
    <property type="project" value="TreeGrafter"/>
</dbReference>
<dbReference type="InterPro" id="IPR014030">
    <property type="entry name" value="Ketoacyl_synth_N"/>
</dbReference>
<organism evidence="4">
    <name type="scientific">Candidatus Kentrum sp. LFY</name>
    <dbReference type="NCBI Taxonomy" id="2126342"/>
    <lineage>
        <taxon>Bacteria</taxon>
        <taxon>Pseudomonadati</taxon>
        <taxon>Pseudomonadota</taxon>
        <taxon>Gammaproteobacteria</taxon>
        <taxon>Candidatus Kentrum</taxon>
    </lineage>
</organism>
<name>A0A450WIQ8_9GAMM</name>
<keyword evidence="2" id="KW-0597">Phosphoprotein</keyword>
<dbReference type="InterPro" id="IPR020841">
    <property type="entry name" value="PKS_Beta-ketoAc_synthase_dom"/>
</dbReference>
<reference evidence="4" key="1">
    <citation type="submission" date="2019-02" db="EMBL/GenBank/DDBJ databases">
        <authorList>
            <person name="Gruber-Vodicka R. H."/>
            <person name="Seah K. B. B."/>
        </authorList>
    </citation>
    <scope>NUCLEOTIDE SEQUENCE</scope>
    <source>
        <strain evidence="4">BECK_BY7</strain>
    </source>
</reference>
<evidence type="ECO:0000256" key="1">
    <source>
        <dbReference type="ARBA" id="ARBA00022450"/>
    </source>
</evidence>
<dbReference type="PROSITE" id="PS52004">
    <property type="entry name" value="KS3_2"/>
    <property type="match status" value="1"/>
</dbReference>
<accession>A0A450WIQ8</accession>
<dbReference type="CDD" id="cd00833">
    <property type="entry name" value="PKS"/>
    <property type="match status" value="1"/>
</dbReference>
<dbReference type="SMART" id="SM00825">
    <property type="entry name" value="PKS_KS"/>
    <property type="match status" value="1"/>
</dbReference>
<evidence type="ECO:0000313" key="4">
    <source>
        <dbReference type="EMBL" id="VFK16920.1"/>
    </source>
</evidence>
<feature type="domain" description="Ketosynthase family 3 (KS3)" evidence="3">
    <location>
        <begin position="9"/>
        <end position="152"/>
    </location>
</feature>
<dbReference type="InterPro" id="IPR050091">
    <property type="entry name" value="PKS_NRPS_Biosynth_Enz"/>
</dbReference>
<proteinExistence type="predicted"/>
<dbReference type="PANTHER" id="PTHR43775">
    <property type="entry name" value="FATTY ACID SYNTHASE"/>
    <property type="match status" value="1"/>
</dbReference>
<dbReference type="InterPro" id="IPR016039">
    <property type="entry name" value="Thiolase-like"/>
</dbReference>
<dbReference type="GO" id="GO:0006633">
    <property type="term" value="P:fatty acid biosynthetic process"/>
    <property type="evidence" value="ECO:0007669"/>
    <property type="project" value="TreeGrafter"/>
</dbReference>
<dbReference type="AlphaFoldDB" id="A0A450WIQ8"/>
<sequence length="152" mass="17017">MSSKAKTILEPIAIIGMGCRFPGDAENPQAFWNMLCEGRDGVIEVPGDRWDVRRFYDPNPNKPGKTYVKHSAYLRQPVDQMDALFFGISPREAENLDPQQRILLEVAWEALEDVGLVPEASAGSATDRGCYGVCIHELNMSLRLKGYQVGRF</sequence>
<evidence type="ECO:0000259" key="3">
    <source>
        <dbReference type="PROSITE" id="PS52004"/>
    </source>
</evidence>
<keyword evidence="1" id="KW-0596">Phosphopantetheine</keyword>
<dbReference type="Gene3D" id="3.40.47.10">
    <property type="match status" value="1"/>
</dbReference>
<dbReference type="PANTHER" id="PTHR43775:SF37">
    <property type="entry name" value="SI:DKEY-61P9.11"/>
    <property type="match status" value="1"/>
</dbReference>